<dbReference type="PANTHER" id="PTHR30614:SF0">
    <property type="entry name" value="L-CYSTINE TRANSPORT SYSTEM PERMEASE PROTEIN TCYL"/>
    <property type="match status" value="1"/>
</dbReference>
<evidence type="ECO:0000256" key="5">
    <source>
        <dbReference type="ARBA" id="ARBA00022970"/>
    </source>
</evidence>
<evidence type="ECO:0000256" key="8">
    <source>
        <dbReference type="RuleBase" id="RU363032"/>
    </source>
</evidence>
<evidence type="ECO:0000259" key="9">
    <source>
        <dbReference type="PROSITE" id="PS50928"/>
    </source>
</evidence>
<feature type="domain" description="ABC transmembrane type-1" evidence="9">
    <location>
        <begin position="19"/>
        <end position="210"/>
    </location>
</feature>
<sequence length="222" mass="24685">MNFDTAFIFEAIPKLLKYLPMTLMLAVGSMLLACLMGIVLALIINNKIFILSPVAKVYISFFRSVPTLVTLFIFYVGIPQIFPEFTFIDAITATIIALSFKNAAYLAEEFRGALNAVDSGQMEACLSVGMTKWQGFRRVILPQAMRVAVPSLGNYLIMLVKESSLAFTVGVTDIFAQTKILASNSFRFLESYIAVALIYWAVTIVLTMLQGKLEKAMSKPYR</sequence>
<evidence type="ECO:0000313" key="10">
    <source>
        <dbReference type="EMBL" id="ANY67419.1"/>
    </source>
</evidence>
<keyword evidence="6 8" id="KW-1133">Transmembrane helix</keyword>
<keyword evidence="3" id="KW-1003">Cell membrane</keyword>
<evidence type="ECO:0000256" key="4">
    <source>
        <dbReference type="ARBA" id="ARBA00022692"/>
    </source>
</evidence>
<keyword evidence="5" id="KW-0029">Amino-acid transport</keyword>
<dbReference type="GO" id="GO:0043190">
    <property type="term" value="C:ATP-binding cassette (ABC) transporter complex"/>
    <property type="evidence" value="ECO:0007669"/>
    <property type="project" value="InterPro"/>
</dbReference>
<dbReference type="CDD" id="cd06261">
    <property type="entry name" value="TM_PBP2"/>
    <property type="match status" value="1"/>
</dbReference>
<gene>
    <name evidence="10" type="ORF">BBD42_13740</name>
</gene>
<feature type="transmembrane region" description="Helical" evidence="8">
    <location>
        <begin position="191"/>
        <end position="209"/>
    </location>
</feature>
<evidence type="ECO:0000256" key="1">
    <source>
        <dbReference type="ARBA" id="ARBA00004651"/>
    </source>
</evidence>
<protein>
    <submittedName>
        <fullName evidence="10">ABC transporter permease</fullName>
    </submittedName>
</protein>
<comment type="subcellular location">
    <subcellularLocation>
        <location evidence="1 8">Cell membrane</location>
        <topology evidence="1 8">Multi-pass membrane protein</topology>
    </subcellularLocation>
</comment>
<comment type="similarity">
    <text evidence="8">Belongs to the binding-protein-dependent transport system permease family.</text>
</comment>
<evidence type="ECO:0000256" key="2">
    <source>
        <dbReference type="ARBA" id="ARBA00022448"/>
    </source>
</evidence>
<dbReference type="Pfam" id="PF00528">
    <property type="entry name" value="BPD_transp_1"/>
    <property type="match status" value="1"/>
</dbReference>
<feature type="transmembrane region" description="Helical" evidence="8">
    <location>
        <begin position="57"/>
        <end position="78"/>
    </location>
</feature>
<dbReference type="InterPro" id="IPR010065">
    <property type="entry name" value="AA_ABC_transptr_permease_3TM"/>
</dbReference>
<proteinExistence type="inferred from homology"/>
<dbReference type="InterPro" id="IPR000515">
    <property type="entry name" value="MetI-like"/>
</dbReference>
<dbReference type="Gene3D" id="1.10.3720.10">
    <property type="entry name" value="MetI-like"/>
    <property type="match status" value="1"/>
</dbReference>
<accession>A0A1B2DIA1</accession>
<dbReference type="InterPro" id="IPR043429">
    <property type="entry name" value="ArtM/GltK/GlnP/TcyL/YhdX-like"/>
</dbReference>
<keyword evidence="4 8" id="KW-0812">Transmembrane</keyword>
<organism evidence="10">
    <name type="scientific">Paenibacillus sp. BIHB 4019</name>
    <dbReference type="NCBI Taxonomy" id="1870819"/>
    <lineage>
        <taxon>Bacteria</taxon>
        <taxon>Bacillati</taxon>
        <taxon>Bacillota</taxon>
        <taxon>Bacilli</taxon>
        <taxon>Bacillales</taxon>
        <taxon>Paenibacillaceae</taxon>
        <taxon>Paenibacillus</taxon>
    </lineage>
</organism>
<dbReference type="PROSITE" id="PS50928">
    <property type="entry name" value="ABC_TM1"/>
    <property type="match status" value="1"/>
</dbReference>
<reference evidence="10" key="1">
    <citation type="submission" date="2016-08" db="EMBL/GenBank/DDBJ databases">
        <title>Complete Genome Seqeunce of Paenibacillus sp. BIHB 4019 from tea rhizoplane.</title>
        <authorList>
            <person name="Thakur R."/>
            <person name="Swarnkar M.K."/>
            <person name="Gulati A."/>
        </authorList>
    </citation>
    <scope>NUCLEOTIDE SEQUENCE [LARGE SCALE GENOMIC DNA]</scope>
    <source>
        <strain evidence="10">BIHB4019</strain>
    </source>
</reference>
<evidence type="ECO:0000256" key="7">
    <source>
        <dbReference type="ARBA" id="ARBA00023136"/>
    </source>
</evidence>
<dbReference type="NCBIfam" id="TIGR01726">
    <property type="entry name" value="HEQRo_perm_3TM"/>
    <property type="match status" value="1"/>
</dbReference>
<feature type="transmembrane region" description="Helical" evidence="8">
    <location>
        <begin position="23"/>
        <end position="45"/>
    </location>
</feature>
<name>A0A1B2DIA1_9BACL</name>
<evidence type="ECO:0000256" key="3">
    <source>
        <dbReference type="ARBA" id="ARBA00022475"/>
    </source>
</evidence>
<dbReference type="RefSeq" id="WP_056037323.1">
    <property type="nucleotide sequence ID" value="NZ_CP016808.1"/>
</dbReference>
<evidence type="ECO:0000256" key="6">
    <source>
        <dbReference type="ARBA" id="ARBA00022989"/>
    </source>
</evidence>
<dbReference type="AlphaFoldDB" id="A0A1B2DIA1"/>
<dbReference type="PANTHER" id="PTHR30614">
    <property type="entry name" value="MEMBRANE COMPONENT OF AMINO ACID ABC TRANSPORTER"/>
    <property type="match status" value="1"/>
</dbReference>
<dbReference type="EMBL" id="CP016808">
    <property type="protein sequence ID" value="ANY67419.1"/>
    <property type="molecule type" value="Genomic_DNA"/>
</dbReference>
<dbReference type="GO" id="GO:0015184">
    <property type="term" value="F:L-cystine transmembrane transporter activity"/>
    <property type="evidence" value="ECO:0007669"/>
    <property type="project" value="TreeGrafter"/>
</dbReference>
<dbReference type="SUPFAM" id="SSF161098">
    <property type="entry name" value="MetI-like"/>
    <property type="match status" value="1"/>
</dbReference>
<dbReference type="InterPro" id="IPR035906">
    <property type="entry name" value="MetI-like_sf"/>
</dbReference>
<keyword evidence="7 8" id="KW-0472">Membrane</keyword>
<keyword evidence="2 8" id="KW-0813">Transport</keyword>